<organism evidence="3">
    <name type="scientific">Amblyomma cajennense</name>
    <name type="common">Cayenne tick</name>
    <name type="synonym">Acarus cajennensis</name>
    <dbReference type="NCBI Taxonomy" id="34607"/>
    <lineage>
        <taxon>Eukaryota</taxon>
        <taxon>Metazoa</taxon>
        <taxon>Ecdysozoa</taxon>
        <taxon>Arthropoda</taxon>
        <taxon>Chelicerata</taxon>
        <taxon>Arachnida</taxon>
        <taxon>Acari</taxon>
        <taxon>Parasitiformes</taxon>
        <taxon>Ixodida</taxon>
        <taxon>Ixodoidea</taxon>
        <taxon>Ixodidae</taxon>
        <taxon>Amblyomminae</taxon>
        <taxon>Amblyomma</taxon>
    </lineage>
</organism>
<sequence length="173" mass="18850">MKTLVFVLAVVLLSAVLLVEAQRNRPGEADSLEAPEEADSRAAPEVDVQAVADSPEAEDRAVADSQEAEDRAVADSQEAPEADGQEVADFLEAPEADDQEVAADSLDGPEGPAVRRPRLSSWPALRSNRSRMRQSAVPTSVSMCVKKNVEANTRRLDKYHHSLFQALFKNKKQ</sequence>
<feature type="region of interest" description="Disordered" evidence="1">
    <location>
        <begin position="23"/>
        <end position="134"/>
    </location>
</feature>
<accession>A0A023FE89</accession>
<dbReference type="AlphaFoldDB" id="A0A023FE89"/>
<protein>
    <submittedName>
        <fullName evidence="3">Putative secreted protein</fullName>
    </submittedName>
</protein>
<feature type="compositionally biased region" description="Basic and acidic residues" evidence="1">
    <location>
        <begin position="57"/>
        <end position="73"/>
    </location>
</feature>
<feature type="compositionally biased region" description="Acidic residues" evidence="1">
    <location>
        <begin position="92"/>
        <end position="101"/>
    </location>
</feature>
<name>A0A023FE89_AMBCJ</name>
<feature type="non-terminal residue" evidence="3">
    <location>
        <position position="173"/>
    </location>
</feature>
<proteinExistence type="evidence at transcript level"/>
<feature type="signal peptide" evidence="2">
    <location>
        <begin position="1"/>
        <end position="21"/>
    </location>
</feature>
<dbReference type="EMBL" id="GBBK01005344">
    <property type="protein sequence ID" value="JAC19138.1"/>
    <property type="molecule type" value="mRNA"/>
</dbReference>
<evidence type="ECO:0000256" key="1">
    <source>
        <dbReference type="SAM" id="MobiDB-lite"/>
    </source>
</evidence>
<feature type="chain" id="PRO_5001520813" evidence="2">
    <location>
        <begin position="22"/>
        <end position="173"/>
    </location>
</feature>
<evidence type="ECO:0000313" key="3">
    <source>
        <dbReference type="EMBL" id="JAC19138.1"/>
    </source>
</evidence>
<evidence type="ECO:0000256" key="2">
    <source>
        <dbReference type="SAM" id="SignalP"/>
    </source>
</evidence>
<keyword evidence="2" id="KW-0732">Signal</keyword>
<reference evidence="3" key="1">
    <citation type="submission" date="2014-03" db="EMBL/GenBank/DDBJ databases">
        <title>The sialotranscriptome of Amblyomma triste, Amblyomma parvum and Amblyomma cajennense ticks, uncovered by 454-based RNA-seq.</title>
        <authorList>
            <person name="Garcia G.R."/>
            <person name="Gardinassi L.G."/>
            <person name="Ribeiro J.M."/>
            <person name="Anatriello E."/>
            <person name="Ferreira B.R."/>
            <person name="Moreira H.N."/>
            <person name="Mafra C."/>
            <person name="Olegario M.M."/>
            <person name="Szabo P.J."/>
            <person name="Miranda-Santos I.K."/>
            <person name="Maruyama S.R."/>
        </authorList>
    </citation>
    <scope>NUCLEOTIDE SEQUENCE</scope>
    <source>
        <strain evidence="3">Uberlandia</strain>
        <tissue evidence="3">Salivary glands</tissue>
    </source>
</reference>